<dbReference type="PANTHER" id="PTHR43747">
    <property type="entry name" value="FAD-BINDING PROTEIN"/>
    <property type="match status" value="1"/>
</dbReference>
<dbReference type="Pfam" id="PF01494">
    <property type="entry name" value="FAD_binding_3"/>
    <property type="match status" value="1"/>
</dbReference>
<accession>A0A916DP42</accession>
<sequence>MNSYQIAIIGGGPAGSSCALALARLGIKEVVIIESGAHDQFKIGESIPPESKTILRHLGIWNAFKAEKHDPCYGSCSYWGDNKRGYNDFLLSPYGHGWHLDRSRFDRFLFREAQKAGTHCLLNTQYKRASKLTTGGFELVLQDSNSKEQIIQAQLVVDATGSRSLFALQQGSKKIHTEPLICLAARFEFDPIHTPISKLTQIEASEYGWWYAARLPQHQFLVGLYTDAITIKQRKLQQVETWQKLLDQLPVISQSTRKMQLKKETFKGFPAPSFCLDKMVGRHWIAIGDAATAYDPITSQGIMKSMSNGIAAAQTLQQKITQPKSRFINFQSITKERYKQYLAMRQHFYQLEKRWPQAPFWAKYQQTVALNNT</sequence>
<dbReference type="InterPro" id="IPR036188">
    <property type="entry name" value="FAD/NAD-bd_sf"/>
</dbReference>
<dbReference type="PANTHER" id="PTHR43747:SF1">
    <property type="entry name" value="SLR1998 PROTEIN"/>
    <property type="match status" value="1"/>
</dbReference>
<dbReference type="EMBL" id="AP026867">
    <property type="protein sequence ID" value="BDS09936.1"/>
    <property type="molecule type" value="Genomic_DNA"/>
</dbReference>
<dbReference type="SUPFAM" id="SSF51905">
    <property type="entry name" value="FAD/NAD(P)-binding domain"/>
    <property type="match status" value="1"/>
</dbReference>
<reference evidence="2" key="1">
    <citation type="submission" date="2022-09" db="EMBL/GenBank/DDBJ databases">
        <title>Aureispira anguillicida sp. nov., isolated from Leptocephalus of Japanese eel Anguilla japonica.</title>
        <authorList>
            <person name="Yuasa K."/>
            <person name="Mekata T."/>
            <person name="Ikunari K."/>
        </authorList>
    </citation>
    <scope>NUCLEOTIDE SEQUENCE</scope>
    <source>
        <strain evidence="2">EL160426</strain>
    </source>
</reference>
<protein>
    <submittedName>
        <fullName evidence="2">NAD(P)/FAD-dependent oxidoreductase</fullName>
    </submittedName>
</protein>
<dbReference type="PRINTS" id="PR00420">
    <property type="entry name" value="RNGMNOXGNASE"/>
</dbReference>
<dbReference type="Proteomes" id="UP001060919">
    <property type="component" value="Chromosome"/>
</dbReference>
<dbReference type="KEGG" id="aup:AsAng_0006410"/>
<organism evidence="2 3">
    <name type="scientific">Aureispira anguillae</name>
    <dbReference type="NCBI Taxonomy" id="2864201"/>
    <lineage>
        <taxon>Bacteria</taxon>
        <taxon>Pseudomonadati</taxon>
        <taxon>Bacteroidota</taxon>
        <taxon>Saprospiria</taxon>
        <taxon>Saprospirales</taxon>
        <taxon>Saprospiraceae</taxon>
        <taxon>Aureispira</taxon>
    </lineage>
</organism>
<name>A0A916DP42_9BACT</name>
<proteinExistence type="predicted"/>
<keyword evidence="3" id="KW-1185">Reference proteome</keyword>
<feature type="domain" description="FAD-binding" evidence="1">
    <location>
        <begin position="4"/>
        <end position="321"/>
    </location>
</feature>
<dbReference type="Gene3D" id="3.50.50.60">
    <property type="entry name" value="FAD/NAD(P)-binding domain"/>
    <property type="match status" value="1"/>
</dbReference>
<dbReference type="GO" id="GO:0071949">
    <property type="term" value="F:FAD binding"/>
    <property type="evidence" value="ECO:0007669"/>
    <property type="project" value="InterPro"/>
</dbReference>
<dbReference type="InterPro" id="IPR002938">
    <property type="entry name" value="FAD-bd"/>
</dbReference>
<dbReference type="RefSeq" id="WP_264791284.1">
    <property type="nucleotide sequence ID" value="NZ_AP026867.1"/>
</dbReference>
<dbReference type="InterPro" id="IPR050816">
    <property type="entry name" value="Flavin-dep_Halogenase_NPB"/>
</dbReference>
<evidence type="ECO:0000313" key="3">
    <source>
        <dbReference type="Proteomes" id="UP001060919"/>
    </source>
</evidence>
<evidence type="ECO:0000313" key="2">
    <source>
        <dbReference type="EMBL" id="BDS09936.1"/>
    </source>
</evidence>
<evidence type="ECO:0000259" key="1">
    <source>
        <dbReference type="Pfam" id="PF01494"/>
    </source>
</evidence>
<dbReference type="AlphaFoldDB" id="A0A916DP42"/>
<gene>
    <name evidence="2" type="ORF">AsAng_0006410</name>
</gene>
<dbReference type="Gene3D" id="3.30.9.100">
    <property type="match status" value="1"/>
</dbReference>